<dbReference type="PANTHER" id="PTHR11014">
    <property type="entry name" value="PEPTIDASE M20 FAMILY MEMBER"/>
    <property type="match status" value="1"/>
</dbReference>
<dbReference type="PANTHER" id="PTHR11014:SF63">
    <property type="entry name" value="METALLOPEPTIDASE, PUTATIVE (AFU_ORTHOLOGUE AFUA_6G09600)-RELATED"/>
    <property type="match status" value="1"/>
</dbReference>
<dbReference type="NCBIfam" id="TIGR01891">
    <property type="entry name" value="amidohydrolases"/>
    <property type="match status" value="1"/>
</dbReference>
<dbReference type="eggNOG" id="ENOG502QQEM">
    <property type="taxonomic scope" value="Eukaryota"/>
</dbReference>
<dbReference type="InterPro" id="IPR002933">
    <property type="entry name" value="Peptidase_M20"/>
</dbReference>
<feature type="binding site" evidence="2">
    <location>
        <position position="99"/>
    </location>
    <ligand>
        <name>Mn(2+)</name>
        <dbReference type="ChEBI" id="CHEBI:29035"/>
        <label>2</label>
    </ligand>
</feature>
<evidence type="ECO:0000313" key="4">
    <source>
        <dbReference type="EMBL" id="EPE25912.1"/>
    </source>
</evidence>
<gene>
    <name evidence="4" type="ORF">GLAREA_01824</name>
</gene>
<keyword evidence="2" id="KW-0464">Manganese</keyword>
<organism evidence="4 5">
    <name type="scientific">Glarea lozoyensis (strain ATCC 20868 / MF5171)</name>
    <dbReference type="NCBI Taxonomy" id="1116229"/>
    <lineage>
        <taxon>Eukaryota</taxon>
        <taxon>Fungi</taxon>
        <taxon>Dikarya</taxon>
        <taxon>Ascomycota</taxon>
        <taxon>Pezizomycotina</taxon>
        <taxon>Leotiomycetes</taxon>
        <taxon>Helotiales</taxon>
        <taxon>Helotiaceae</taxon>
        <taxon>Glarea</taxon>
    </lineage>
</organism>
<protein>
    <submittedName>
        <fullName evidence="4">Zn-dependent exopeptidase</fullName>
    </submittedName>
</protein>
<dbReference type="RefSeq" id="XP_008087231.1">
    <property type="nucleotide sequence ID" value="XM_008089040.1"/>
</dbReference>
<dbReference type="Pfam" id="PF07687">
    <property type="entry name" value="M20_dimer"/>
    <property type="match status" value="1"/>
</dbReference>
<accession>S3CHG6</accession>
<dbReference type="AlphaFoldDB" id="S3CHG6"/>
<sequence length="403" mass="43598">MSEYEDIYRHLHSNPELSMREFDTAALTVDQLGKRGFEVISGIGGSGVVATFRNGDGPIVMLRADMDALPVEELTELPYASSKTQIDMFGKERPVMHACGHDVHVTCLLAAAESLHNARETWSGTAIFLFQPGEEDGAGARAMVEDGLFDKIDKPDVLLGQHVVPTKSGTLQIRSGAALSACDCFDIRIFGKGGHGSAPHRTKDPVLAACSIVMRLQGIVSKEVDPAEFTVITCAYFHAGRVINIVPDFVDLKIDVRSYNPTVRKTVVEAVKRMIYAEAEASGLPQKPSIKKPDDIPSIVNDKAVAEKLIATFETQFPSQISEMKRDTGSDDFSIFATEKGIPCAYWNIGGTAPDTWDDANRNGTLSEIPANHSAYFAPAIEPTLKGGTDALTLAALAFLKII</sequence>
<dbReference type="PIRSF" id="PIRSF005962">
    <property type="entry name" value="Pept_M20D_amidohydro"/>
    <property type="match status" value="1"/>
</dbReference>
<feature type="domain" description="Peptidase M20 dimerisation" evidence="3">
    <location>
        <begin position="185"/>
        <end position="279"/>
    </location>
</feature>
<dbReference type="InterPro" id="IPR036264">
    <property type="entry name" value="Bact_exopeptidase_dim_dom"/>
</dbReference>
<evidence type="ECO:0000313" key="5">
    <source>
        <dbReference type="Proteomes" id="UP000016922"/>
    </source>
</evidence>
<dbReference type="GeneID" id="19460882"/>
<dbReference type="Gene3D" id="3.30.70.360">
    <property type="match status" value="1"/>
</dbReference>
<feature type="binding site" evidence="2">
    <location>
        <position position="101"/>
    </location>
    <ligand>
        <name>Mn(2+)</name>
        <dbReference type="ChEBI" id="CHEBI:29035"/>
        <label>2</label>
    </ligand>
</feature>
<feature type="binding site" evidence="2">
    <location>
        <position position="162"/>
    </location>
    <ligand>
        <name>Mn(2+)</name>
        <dbReference type="ChEBI" id="CHEBI:29035"/>
        <label>2</label>
    </ligand>
</feature>
<comment type="similarity">
    <text evidence="1">Belongs to the peptidase M20A family.</text>
</comment>
<feature type="binding site" evidence="2">
    <location>
        <position position="135"/>
    </location>
    <ligand>
        <name>Mn(2+)</name>
        <dbReference type="ChEBI" id="CHEBI:29035"/>
        <label>2</label>
    </ligand>
</feature>
<evidence type="ECO:0000259" key="3">
    <source>
        <dbReference type="Pfam" id="PF07687"/>
    </source>
</evidence>
<dbReference type="KEGG" id="glz:GLAREA_01824"/>
<dbReference type="Gene3D" id="3.40.630.10">
    <property type="entry name" value="Zn peptidases"/>
    <property type="match status" value="1"/>
</dbReference>
<dbReference type="HOGENOM" id="CLU_023257_6_0_1"/>
<proteinExistence type="inferred from homology"/>
<dbReference type="GO" id="GO:0016787">
    <property type="term" value="F:hydrolase activity"/>
    <property type="evidence" value="ECO:0007669"/>
    <property type="project" value="InterPro"/>
</dbReference>
<evidence type="ECO:0000256" key="2">
    <source>
        <dbReference type="PIRSR" id="PIRSR005962-1"/>
    </source>
</evidence>
<comment type="cofactor">
    <cofactor evidence="2">
        <name>Mn(2+)</name>
        <dbReference type="ChEBI" id="CHEBI:29035"/>
    </cofactor>
    <text evidence="2">The Mn(2+) ion enhances activity.</text>
</comment>
<name>S3CHG6_GLAL2</name>
<reference evidence="4 5" key="1">
    <citation type="journal article" date="2013" name="BMC Genomics">
        <title>Genomics-driven discovery of the pneumocandin biosynthetic gene cluster in the fungus Glarea lozoyensis.</title>
        <authorList>
            <person name="Chen L."/>
            <person name="Yue Q."/>
            <person name="Zhang X."/>
            <person name="Xiang M."/>
            <person name="Wang C."/>
            <person name="Li S."/>
            <person name="Che Y."/>
            <person name="Ortiz-Lopez F.J."/>
            <person name="Bills G.F."/>
            <person name="Liu X."/>
            <person name="An Z."/>
        </authorList>
    </citation>
    <scope>NUCLEOTIDE SEQUENCE [LARGE SCALE GENOMIC DNA]</scope>
    <source>
        <strain evidence="5">ATCC 20868 / MF5171</strain>
    </source>
</reference>
<dbReference type="GO" id="GO:0046872">
    <property type="term" value="F:metal ion binding"/>
    <property type="evidence" value="ECO:0007669"/>
    <property type="project" value="UniProtKB-KW"/>
</dbReference>
<evidence type="ECO:0000256" key="1">
    <source>
        <dbReference type="ARBA" id="ARBA00006247"/>
    </source>
</evidence>
<dbReference type="OrthoDB" id="6119954at2759"/>
<dbReference type="InterPro" id="IPR011650">
    <property type="entry name" value="Peptidase_M20_dimer"/>
</dbReference>
<dbReference type="EMBL" id="KE145371">
    <property type="protein sequence ID" value="EPE25912.1"/>
    <property type="molecule type" value="Genomic_DNA"/>
</dbReference>
<dbReference type="InterPro" id="IPR017439">
    <property type="entry name" value="Amidohydrolase"/>
</dbReference>
<dbReference type="SUPFAM" id="SSF55031">
    <property type="entry name" value="Bacterial exopeptidase dimerisation domain"/>
    <property type="match status" value="1"/>
</dbReference>
<dbReference type="Proteomes" id="UP000016922">
    <property type="component" value="Unassembled WGS sequence"/>
</dbReference>
<keyword evidence="5" id="KW-1185">Reference proteome</keyword>
<dbReference type="Pfam" id="PF01546">
    <property type="entry name" value="Peptidase_M20"/>
    <property type="match status" value="1"/>
</dbReference>
<dbReference type="OMA" id="PECQTMG"/>
<dbReference type="SUPFAM" id="SSF53187">
    <property type="entry name" value="Zn-dependent exopeptidases"/>
    <property type="match status" value="1"/>
</dbReference>
<keyword evidence="2" id="KW-0479">Metal-binding</keyword>